<dbReference type="EMBL" id="JADCKA010000001">
    <property type="protein sequence ID" value="MBE5034771.1"/>
    <property type="molecule type" value="Genomic_DNA"/>
</dbReference>
<dbReference type="Pfam" id="PF06912">
    <property type="entry name" value="DUF1275"/>
    <property type="match status" value="1"/>
</dbReference>
<protein>
    <submittedName>
        <fullName evidence="2">DUF1275 domain-containing protein</fullName>
    </submittedName>
</protein>
<accession>A0ABR9QV61</accession>
<keyword evidence="1" id="KW-0812">Transmembrane</keyword>
<feature type="transmembrane region" description="Helical" evidence="1">
    <location>
        <begin position="67"/>
        <end position="87"/>
    </location>
</feature>
<name>A0ABR9QV61_9FIRM</name>
<feature type="transmembrane region" description="Helical" evidence="1">
    <location>
        <begin position="188"/>
        <end position="206"/>
    </location>
</feature>
<comment type="caution">
    <text evidence="2">The sequence shown here is derived from an EMBL/GenBank/DDBJ whole genome shotgun (WGS) entry which is preliminary data.</text>
</comment>
<feature type="transmembrane region" description="Helical" evidence="1">
    <location>
        <begin position="23"/>
        <end position="47"/>
    </location>
</feature>
<sequence>MRIREKDKDKGAIKVYQTSEHRITAATLALVGGFLDVYTFLCRGYVFANAQTGNIVLMAASLATLNFNMVLTYFTPIISFVVGIIICEIIRSKIKNRADIKSHWRQIIIAIEIIALAAVAFIPIGSGNFAANIIVSFVCAMQMEAFRKVQGITYVSTMCTGNLRSATAYIYTWKKTGDKKILENGLRYFKVILWFVIGAAAGALLVPLIGEKAVLVAAALLVGILLLMRKEYIS</sequence>
<dbReference type="PANTHER" id="PTHR37314">
    <property type="entry name" value="SLR0142 PROTEIN"/>
    <property type="match status" value="1"/>
</dbReference>
<reference evidence="2 3" key="1">
    <citation type="submission" date="2020-10" db="EMBL/GenBank/DDBJ databases">
        <title>ChiBAC.</title>
        <authorList>
            <person name="Zenner C."/>
            <person name="Hitch T.C.A."/>
            <person name="Clavel T."/>
        </authorList>
    </citation>
    <scope>NUCLEOTIDE SEQUENCE [LARGE SCALE GENOMIC DNA]</scope>
    <source>
        <strain evidence="2 3">DSM 108706</strain>
    </source>
</reference>
<organism evidence="2 3">
    <name type="scientific">Gallibacter intestinalis</name>
    <dbReference type="NCBI Taxonomy" id="2779356"/>
    <lineage>
        <taxon>Bacteria</taxon>
        <taxon>Bacillati</taxon>
        <taxon>Bacillota</taxon>
        <taxon>Clostridia</taxon>
        <taxon>Eubacteriales</taxon>
        <taxon>Eubacteriaceae</taxon>
        <taxon>Gallibacter</taxon>
    </lineage>
</organism>
<gene>
    <name evidence="2" type="ORF">INF20_00510</name>
</gene>
<dbReference type="PANTHER" id="PTHR37314:SF4">
    <property type="entry name" value="UPF0700 TRANSMEMBRANE PROTEIN YOAK"/>
    <property type="match status" value="1"/>
</dbReference>
<dbReference type="RefSeq" id="WP_226384438.1">
    <property type="nucleotide sequence ID" value="NZ_JADCKA010000001.1"/>
</dbReference>
<keyword evidence="3" id="KW-1185">Reference proteome</keyword>
<keyword evidence="1" id="KW-1133">Transmembrane helix</keyword>
<dbReference type="Proteomes" id="UP001516588">
    <property type="component" value="Unassembled WGS sequence"/>
</dbReference>
<feature type="transmembrane region" description="Helical" evidence="1">
    <location>
        <begin position="107"/>
        <end position="124"/>
    </location>
</feature>
<evidence type="ECO:0000313" key="2">
    <source>
        <dbReference type="EMBL" id="MBE5034771.1"/>
    </source>
</evidence>
<dbReference type="InterPro" id="IPR010699">
    <property type="entry name" value="DUF1275"/>
</dbReference>
<evidence type="ECO:0000256" key="1">
    <source>
        <dbReference type="SAM" id="Phobius"/>
    </source>
</evidence>
<evidence type="ECO:0000313" key="3">
    <source>
        <dbReference type="Proteomes" id="UP001516588"/>
    </source>
</evidence>
<proteinExistence type="predicted"/>
<feature type="transmembrane region" description="Helical" evidence="1">
    <location>
        <begin position="212"/>
        <end position="228"/>
    </location>
</feature>
<keyword evidence="1" id="KW-0472">Membrane</keyword>